<keyword evidence="7" id="KW-0479">Metal-binding</keyword>
<dbReference type="InterPro" id="IPR037219">
    <property type="entry name" value="Peptidase_M41-like"/>
</dbReference>
<feature type="compositionally biased region" description="Basic and acidic residues" evidence="17">
    <location>
        <begin position="905"/>
        <end position="914"/>
    </location>
</feature>
<dbReference type="InterPro" id="IPR003960">
    <property type="entry name" value="ATPase_AAA_CS"/>
</dbReference>
<sequence>MATFLRRPGNLARYSRRATECATYAARSARPRSLQQSQLSAFISAHRPRTYATVNQGDPEPPRDKRDEKNGPGENKDASDKQIRGSGGPEHNGNRNSSWPGPEQGPEGGKEPKQPEYQANKEEIEQIDKIVQSLKKTLPASQSKLIDDAGEELKRAGLPAEVKEVLKEVHQSKELSLATAAKLFRILSKHSWQVASKMTKKEGFKEGYFDGREEKARKESEESQKQEGGEQKGRQGQQGQQGHQGQQFKPFEFKFDAGNFLIGAFISYYIYRSLFPGETSKDITWQEFRTTFFDKGLVDKLTVVNRNKVRVELHREAVASMYPESPASQPNFHYYFTIGSVEAFERRLDDAQRELGIPSSERIPVAYSDEVPWLATLLSFGPTLLLIGSFFWLSRRAGGGAGGQSGIFGIGKSRARRFNHETDIKIKFSDVAGMDEAKVEIMEFVSFLKKPEQFQRLGAKIPRGAILSGPPGTGKTLLAKATAGESGVPFYSVSGSEFVEMFVGVGPSRVRDLFATARKNTPCIIFIDEIDAIGKSRAKQNFGGGNDERESTLNQILTEMDGFNTSEQVVVLAGTNRPDVLDKALMRPGRFDRHIAIDRPTMDGRKQIFGVHLKKIVTHEDMEYLKGRLAALTPGFSGADIANCVNEAALVAARGHASSVTMKHFEQAIERVVGGLEKKSLVLSPEEKRTVAYHEAGHAICGWYFQYADPLLKVSIIPRGQGALGYAQYLPAQGDTYLMNVRQLMDRMAMTLGGRVSEELHFDTVTSGASDDFNKVTRLATAMVTKFGMSSKIGYLYFEEDQQQLHKPFSEETAKNIDLEVRRLVDEAYKQCRELLEAKKPEIRLVAEELLSKEVLSRDDLVRLLGKRPWPESGEFAKYFDGTGGAGTLAPPPPPTEGGPSMSDHSQESDRPSP</sequence>
<feature type="domain" description="AAA+ ATPase" evidence="18">
    <location>
        <begin position="461"/>
        <end position="601"/>
    </location>
</feature>
<dbReference type="Pfam" id="PF00004">
    <property type="entry name" value="AAA"/>
    <property type="match status" value="1"/>
</dbReference>
<feature type="region of interest" description="Disordered" evidence="17">
    <location>
        <begin position="25"/>
        <end position="124"/>
    </location>
</feature>
<evidence type="ECO:0000256" key="10">
    <source>
        <dbReference type="ARBA" id="ARBA00022833"/>
    </source>
</evidence>
<evidence type="ECO:0000256" key="14">
    <source>
        <dbReference type="ARBA" id="ARBA00023128"/>
    </source>
</evidence>
<dbReference type="FunFam" id="1.10.8.60:FF:000019">
    <property type="entry name" value="AFG3-like AAA ATPase 2"/>
    <property type="match status" value="1"/>
</dbReference>
<proteinExistence type="inferred from homology"/>
<name>A0A0J6F6U5_COCPO</name>
<dbReference type="FunFam" id="1.20.58.760:FF:000003">
    <property type="entry name" value="AFG3-like AAA ATPase 2"/>
    <property type="match status" value="1"/>
</dbReference>
<dbReference type="PROSITE" id="PS00674">
    <property type="entry name" value="AAA"/>
    <property type="match status" value="1"/>
</dbReference>
<evidence type="ECO:0000256" key="16">
    <source>
        <dbReference type="ARBA" id="ARBA00048778"/>
    </source>
</evidence>
<protein>
    <submittedName>
        <fullName evidence="19">Cell division protease ftsH</fullName>
    </submittedName>
</protein>
<keyword evidence="12" id="KW-1133">Transmembrane helix</keyword>
<dbReference type="FunFam" id="3.40.1690.20:FF:000003">
    <property type="entry name" value="Mitochondrial inner membrane AAA protease Yta12, putative"/>
    <property type="match status" value="1"/>
</dbReference>
<feature type="region of interest" description="Disordered" evidence="17">
    <location>
        <begin position="872"/>
        <end position="914"/>
    </location>
</feature>
<keyword evidence="14" id="KW-0496">Mitochondrion</keyword>
<dbReference type="GO" id="GO:0016887">
    <property type="term" value="F:ATP hydrolysis activity"/>
    <property type="evidence" value="ECO:0007669"/>
    <property type="project" value="InterPro"/>
</dbReference>
<dbReference type="InterPro" id="IPR005936">
    <property type="entry name" value="FtsH"/>
</dbReference>
<keyword evidence="9" id="KW-0378">Hydrolase</keyword>
<keyword evidence="11" id="KW-0067">ATP-binding</keyword>
<evidence type="ECO:0000256" key="17">
    <source>
        <dbReference type="SAM" id="MobiDB-lite"/>
    </source>
</evidence>
<comment type="subcellular location">
    <subcellularLocation>
        <location evidence="2">Mitochondrion membrane</location>
        <topology evidence="2">Multi-pass membrane protein</topology>
    </subcellularLocation>
</comment>
<dbReference type="HAMAP" id="MF_01458">
    <property type="entry name" value="FtsH"/>
    <property type="match status" value="1"/>
</dbReference>
<dbReference type="InterPro" id="IPR003593">
    <property type="entry name" value="AAA+_ATPase"/>
</dbReference>
<keyword evidence="13" id="KW-0482">Metalloprotease</keyword>
<dbReference type="CDD" id="cd19501">
    <property type="entry name" value="RecA-like_FtsH"/>
    <property type="match status" value="1"/>
</dbReference>
<keyword evidence="15" id="KW-0472">Membrane</keyword>
<dbReference type="AlphaFoldDB" id="A0A0J6F6U5"/>
<dbReference type="Gene3D" id="3.40.1690.20">
    <property type="match status" value="1"/>
</dbReference>
<evidence type="ECO:0000313" key="20">
    <source>
        <dbReference type="Proteomes" id="UP000054567"/>
    </source>
</evidence>
<evidence type="ECO:0000256" key="6">
    <source>
        <dbReference type="ARBA" id="ARBA00022692"/>
    </source>
</evidence>
<organism evidence="19 20">
    <name type="scientific">Coccidioides posadasii RMSCC 3488</name>
    <dbReference type="NCBI Taxonomy" id="454284"/>
    <lineage>
        <taxon>Eukaryota</taxon>
        <taxon>Fungi</taxon>
        <taxon>Dikarya</taxon>
        <taxon>Ascomycota</taxon>
        <taxon>Pezizomycotina</taxon>
        <taxon>Eurotiomycetes</taxon>
        <taxon>Eurotiomycetidae</taxon>
        <taxon>Onygenales</taxon>
        <taxon>Onygenaceae</taxon>
        <taxon>Coccidioides</taxon>
    </lineage>
</organism>
<evidence type="ECO:0000256" key="4">
    <source>
        <dbReference type="ARBA" id="ARBA00010550"/>
    </source>
</evidence>
<feature type="compositionally biased region" description="Basic and acidic residues" evidence="17">
    <location>
        <begin position="108"/>
        <end position="124"/>
    </location>
</feature>
<dbReference type="Pfam" id="PF06480">
    <property type="entry name" value="FtsH_ext"/>
    <property type="match status" value="1"/>
</dbReference>
<dbReference type="GO" id="GO:0051301">
    <property type="term" value="P:cell division"/>
    <property type="evidence" value="ECO:0007669"/>
    <property type="project" value="UniProtKB-KW"/>
</dbReference>
<dbReference type="InterPro" id="IPR050928">
    <property type="entry name" value="ATP-dep_Zn_Metalloprotease"/>
</dbReference>
<evidence type="ECO:0000256" key="5">
    <source>
        <dbReference type="ARBA" id="ARBA00022670"/>
    </source>
</evidence>
<dbReference type="GO" id="GO:0004222">
    <property type="term" value="F:metalloendopeptidase activity"/>
    <property type="evidence" value="ECO:0007669"/>
    <property type="project" value="InterPro"/>
</dbReference>
<dbReference type="GO" id="GO:0030163">
    <property type="term" value="P:protein catabolic process"/>
    <property type="evidence" value="ECO:0007669"/>
    <property type="project" value="UniProtKB-ARBA"/>
</dbReference>
<dbReference type="SUPFAM" id="SSF140990">
    <property type="entry name" value="FtsH protease domain-like"/>
    <property type="match status" value="1"/>
</dbReference>
<evidence type="ECO:0000256" key="13">
    <source>
        <dbReference type="ARBA" id="ARBA00023049"/>
    </source>
</evidence>
<comment type="similarity">
    <text evidence="4">In the N-terminal section; belongs to the AAA ATPase family.</text>
</comment>
<evidence type="ECO:0000256" key="11">
    <source>
        <dbReference type="ARBA" id="ARBA00022840"/>
    </source>
</evidence>
<reference evidence="20" key="3">
    <citation type="journal article" date="2010" name="Genome Res.">
        <title>Population genomic sequencing of Coccidioides fungi reveals recent hybridization and transposon control.</title>
        <authorList>
            <person name="Neafsey D.E."/>
            <person name="Barker B.M."/>
            <person name="Sharpton T.J."/>
            <person name="Stajich J.E."/>
            <person name="Park D.J."/>
            <person name="Whiston E."/>
            <person name="Hung C.-Y."/>
            <person name="McMahan C."/>
            <person name="White J."/>
            <person name="Sykes S."/>
            <person name="Heiman D."/>
            <person name="Young S."/>
            <person name="Zeng Q."/>
            <person name="Abouelleil A."/>
            <person name="Aftuck L."/>
            <person name="Bessette D."/>
            <person name="Brown A."/>
            <person name="FitzGerald M."/>
            <person name="Lui A."/>
            <person name="Macdonald J.P."/>
            <person name="Priest M."/>
            <person name="Orbach M.J."/>
            <person name="Galgiani J.N."/>
            <person name="Kirkland T.N."/>
            <person name="Cole G.T."/>
            <person name="Birren B.W."/>
            <person name="Henn M.R."/>
            <person name="Taylor J.W."/>
            <person name="Rounsley S.D."/>
        </authorList>
    </citation>
    <scope>NUCLEOTIDE SEQUENCE [LARGE SCALE GENOMIC DNA]</scope>
    <source>
        <strain evidence="20">RMSCC 3488</strain>
    </source>
</reference>
<evidence type="ECO:0000256" key="12">
    <source>
        <dbReference type="ARBA" id="ARBA00022989"/>
    </source>
</evidence>
<dbReference type="SMART" id="SM00382">
    <property type="entry name" value="AAA"/>
    <property type="match status" value="1"/>
</dbReference>
<feature type="region of interest" description="Disordered" evidence="17">
    <location>
        <begin position="206"/>
        <end position="245"/>
    </location>
</feature>
<dbReference type="SUPFAM" id="SSF52540">
    <property type="entry name" value="P-loop containing nucleoside triphosphate hydrolases"/>
    <property type="match status" value="1"/>
</dbReference>
<keyword evidence="8" id="KW-0547">Nucleotide-binding</keyword>
<keyword evidence="6" id="KW-0812">Transmembrane</keyword>
<dbReference type="Gene3D" id="1.20.58.760">
    <property type="entry name" value="Peptidase M41"/>
    <property type="match status" value="1"/>
</dbReference>
<keyword evidence="10" id="KW-0862">Zinc</keyword>
<evidence type="ECO:0000256" key="2">
    <source>
        <dbReference type="ARBA" id="ARBA00004225"/>
    </source>
</evidence>
<feature type="compositionally biased region" description="Basic and acidic residues" evidence="17">
    <location>
        <begin position="60"/>
        <end position="83"/>
    </location>
</feature>
<dbReference type="InterPro" id="IPR000642">
    <property type="entry name" value="Peptidase_M41"/>
</dbReference>
<dbReference type="InterPro" id="IPR011546">
    <property type="entry name" value="Pept_M41_FtsH_extracell"/>
</dbReference>
<keyword evidence="19" id="KW-0132">Cell division</keyword>
<evidence type="ECO:0000259" key="18">
    <source>
        <dbReference type="SMART" id="SM00382"/>
    </source>
</evidence>
<evidence type="ECO:0000256" key="7">
    <source>
        <dbReference type="ARBA" id="ARBA00022723"/>
    </source>
</evidence>
<dbReference type="GO" id="GO:0005524">
    <property type="term" value="F:ATP binding"/>
    <property type="evidence" value="ECO:0007669"/>
    <property type="project" value="UniProtKB-KW"/>
</dbReference>
<accession>A0A0J6F6U5</accession>
<evidence type="ECO:0000256" key="9">
    <source>
        <dbReference type="ARBA" id="ARBA00022801"/>
    </source>
</evidence>
<comment type="similarity">
    <text evidence="3">In the C-terminal section; belongs to the peptidase M41 family.</text>
</comment>
<dbReference type="EMBL" id="DS268109">
    <property type="protein sequence ID" value="KMM64654.1"/>
    <property type="molecule type" value="Genomic_DNA"/>
</dbReference>
<evidence type="ECO:0000256" key="15">
    <source>
        <dbReference type="ARBA" id="ARBA00023136"/>
    </source>
</evidence>
<gene>
    <name evidence="19" type="ORF">CPAG_01006</name>
</gene>
<dbReference type="InterPro" id="IPR003959">
    <property type="entry name" value="ATPase_AAA_core"/>
</dbReference>
<feature type="compositionally biased region" description="Basic and acidic residues" evidence="17">
    <location>
        <begin position="206"/>
        <end position="233"/>
    </location>
</feature>
<keyword evidence="5 19" id="KW-0645">Protease</keyword>
<reference evidence="20" key="2">
    <citation type="journal article" date="2009" name="Genome Res.">
        <title>Comparative genomic analyses of the human fungal pathogens Coccidioides and their relatives.</title>
        <authorList>
            <person name="Sharpton T.J."/>
            <person name="Stajich J.E."/>
            <person name="Rounsley S.D."/>
            <person name="Gardner M.J."/>
            <person name="Wortman J.R."/>
            <person name="Jordar V.S."/>
            <person name="Maiti R."/>
            <person name="Kodira C.D."/>
            <person name="Neafsey D.E."/>
            <person name="Zeng Q."/>
            <person name="Hung C.-Y."/>
            <person name="McMahan C."/>
            <person name="Muszewska A."/>
            <person name="Grynberg M."/>
            <person name="Mandel M.A."/>
            <person name="Kellner E.M."/>
            <person name="Barker B.M."/>
            <person name="Galgiani J.N."/>
            <person name="Orbach M.J."/>
            <person name="Kirkland T.N."/>
            <person name="Cole G.T."/>
            <person name="Henn M.R."/>
            <person name="Birren B.W."/>
            <person name="Taylor J.W."/>
        </authorList>
    </citation>
    <scope>NUCLEOTIDE SEQUENCE [LARGE SCALE GENOMIC DNA]</scope>
    <source>
        <strain evidence="20">RMSCC 3488</strain>
    </source>
</reference>
<dbReference type="Pfam" id="PF17862">
    <property type="entry name" value="AAA_lid_3"/>
    <property type="match status" value="1"/>
</dbReference>
<dbReference type="NCBIfam" id="TIGR01241">
    <property type="entry name" value="FtsH_fam"/>
    <property type="match status" value="1"/>
</dbReference>
<dbReference type="GO" id="GO:0034982">
    <property type="term" value="P:mitochondrial protein processing"/>
    <property type="evidence" value="ECO:0007669"/>
    <property type="project" value="TreeGrafter"/>
</dbReference>
<dbReference type="Proteomes" id="UP000054567">
    <property type="component" value="Unassembled WGS sequence"/>
</dbReference>
<dbReference type="GO" id="GO:0004176">
    <property type="term" value="F:ATP-dependent peptidase activity"/>
    <property type="evidence" value="ECO:0007669"/>
    <property type="project" value="InterPro"/>
</dbReference>
<keyword evidence="19" id="KW-0131">Cell cycle</keyword>
<evidence type="ECO:0000256" key="3">
    <source>
        <dbReference type="ARBA" id="ARBA00010044"/>
    </source>
</evidence>
<dbReference type="Pfam" id="PF01434">
    <property type="entry name" value="Peptidase_M41"/>
    <property type="match status" value="1"/>
</dbReference>
<dbReference type="VEuPathDB" id="FungiDB:CPAG_01006"/>
<dbReference type="PANTHER" id="PTHR43655:SF2">
    <property type="entry name" value="AFG3 LIKE MATRIX AAA PEPTIDASE SUBUNIT 2, ISOFORM A"/>
    <property type="match status" value="1"/>
</dbReference>
<feature type="compositionally biased region" description="Low complexity" evidence="17">
    <location>
        <begin position="234"/>
        <end position="245"/>
    </location>
</feature>
<evidence type="ECO:0000313" key="19">
    <source>
        <dbReference type="EMBL" id="KMM64654.1"/>
    </source>
</evidence>
<reference evidence="19 20" key="1">
    <citation type="submission" date="2007-06" db="EMBL/GenBank/DDBJ databases">
        <title>The Genome Sequence of Coccidioides posadasii RMSCC_3488.</title>
        <authorList>
            <consortium name="Coccidioides Genome Resources Consortium"/>
            <consortium name="The Broad Institute Genome Sequencing Platform"/>
            <person name="Henn M.R."/>
            <person name="Sykes S."/>
            <person name="Young S."/>
            <person name="Jaffe D."/>
            <person name="Berlin A."/>
            <person name="Alvarez P."/>
            <person name="Butler J."/>
            <person name="Gnerre S."/>
            <person name="Grabherr M."/>
            <person name="Mauceli E."/>
            <person name="Brockman W."/>
            <person name="Kodira C."/>
            <person name="Alvarado L."/>
            <person name="Zeng Q."/>
            <person name="Crawford M."/>
            <person name="Antoine C."/>
            <person name="Devon K."/>
            <person name="Galgiani J."/>
            <person name="Orsborn K."/>
            <person name="Lewis M.L."/>
            <person name="Nusbaum C."/>
            <person name="Galagan J."/>
            <person name="Birren B."/>
        </authorList>
    </citation>
    <scope>NUCLEOTIDE SEQUENCE [LARGE SCALE GENOMIC DNA]</scope>
    <source>
        <strain evidence="19 20">RMSCC 3488</strain>
    </source>
</reference>
<comment type="cofactor">
    <cofactor evidence="1">
        <name>Zn(2+)</name>
        <dbReference type="ChEBI" id="CHEBI:29105"/>
    </cofactor>
</comment>
<dbReference type="Gene3D" id="3.40.50.300">
    <property type="entry name" value="P-loop containing nucleotide triphosphate hydrolases"/>
    <property type="match status" value="1"/>
</dbReference>
<dbReference type="FunFam" id="3.40.50.300:FF:000001">
    <property type="entry name" value="ATP-dependent zinc metalloprotease FtsH"/>
    <property type="match status" value="1"/>
</dbReference>
<dbReference type="Gene3D" id="1.10.8.60">
    <property type="match status" value="1"/>
</dbReference>
<dbReference type="InterPro" id="IPR027417">
    <property type="entry name" value="P-loop_NTPase"/>
</dbReference>
<dbReference type="InterPro" id="IPR041569">
    <property type="entry name" value="AAA_lid_3"/>
</dbReference>
<comment type="catalytic activity">
    <reaction evidence="16">
        <text>ATP + H2O = ADP + phosphate + H(+)</text>
        <dbReference type="Rhea" id="RHEA:13065"/>
        <dbReference type="ChEBI" id="CHEBI:15377"/>
        <dbReference type="ChEBI" id="CHEBI:15378"/>
        <dbReference type="ChEBI" id="CHEBI:30616"/>
        <dbReference type="ChEBI" id="CHEBI:43474"/>
        <dbReference type="ChEBI" id="CHEBI:456216"/>
    </reaction>
    <physiologicalReaction direction="left-to-right" evidence="16">
        <dbReference type="Rhea" id="RHEA:13066"/>
    </physiologicalReaction>
</comment>
<dbReference type="GO" id="GO:0005745">
    <property type="term" value="C:m-AAA complex"/>
    <property type="evidence" value="ECO:0007669"/>
    <property type="project" value="TreeGrafter"/>
</dbReference>
<evidence type="ECO:0000256" key="8">
    <source>
        <dbReference type="ARBA" id="ARBA00022741"/>
    </source>
</evidence>
<dbReference type="OrthoDB" id="1413014at2759"/>
<dbReference type="PANTHER" id="PTHR43655">
    <property type="entry name" value="ATP-DEPENDENT PROTEASE"/>
    <property type="match status" value="1"/>
</dbReference>
<evidence type="ECO:0000256" key="1">
    <source>
        <dbReference type="ARBA" id="ARBA00001947"/>
    </source>
</evidence>
<dbReference type="GO" id="GO:0008270">
    <property type="term" value="F:zinc ion binding"/>
    <property type="evidence" value="ECO:0007669"/>
    <property type="project" value="InterPro"/>
</dbReference>